<dbReference type="InterPro" id="IPR014743">
    <property type="entry name" value="Cl-channel_core"/>
</dbReference>
<dbReference type="PANTHER" id="PTHR46063">
    <property type="entry name" value="KELCH DOMAIN-CONTAINING PROTEIN"/>
    <property type="match status" value="1"/>
</dbReference>
<reference evidence="1" key="1">
    <citation type="submission" date="2023-04" db="EMBL/GenBank/DDBJ databases">
        <authorList>
            <person name="Vijverberg K."/>
            <person name="Xiong W."/>
            <person name="Schranz E."/>
        </authorList>
    </citation>
    <scope>NUCLEOTIDE SEQUENCE</scope>
</reference>
<dbReference type="SUPFAM" id="SSF81340">
    <property type="entry name" value="Clc chloride channel"/>
    <property type="match status" value="1"/>
</dbReference>
<dbReference type="Gene3D" id="1.10.3080.10">
    <property type="entry name" value="Clc chloride channel"/>
    <property type="match status" value="1"/>
</dbReference>
<name>A0AA35ZMV1_LACSI</name>
<dbReference type="EMBL" id="OX465083">
    <property type="protein sequence ID" value="CAI9295084.1"/>
    <property type="molecule type" value="Genomic_DNA"/>
</dbReference>
<protein>
    <submittedName>
        <fullName evidence="1">Uncharacterized protein</fullName>
    </submittedName>
</protein>
<organism evidence="1 2">
    <name type="scientific">Lactuca saligna</name>
    <name type="common">Willowleaf lettuce</name>
    <dbReference type="NCBI Taxonomy" id="75948"/>
    <lineage>
        <taxon>Eukaryota</taxon>
        <taxon>Viridiplantae</taxon>
        <taxon>Streptophyta</taxon>
        <taxon>Embryophyta</taxon>
        <taxon>Tracheophyta</taxon>
        <taxon>Spermatophyta</taxon>
        <taxon>Magnoliopsida</taxon>
        <taxon>eudicotyledons</taxon>
        <taxon>Gunneridae</taxon>
        <taxon>Pentapetalae</taxon>
        <taxon>asterids</taxon>
        <taxon>campanulids</taxon>
        <taxon>Asterales</taxon>
        <taxon>Asteraceae</taxon>
        <taxon>Cichorioideae</taxon>
        <taxon>Cichorieae</taxon>
        <taxon>Lactucinae</taxon>
        <taxon>Lactuca</taxon>
    </lineage>
</organism>
<evidence type="ECO:0000313" key="1">
    <source>
        <dbReference type="EMBL" id="CAI9295084.1"/>
    </source>
</evidence>
<proteinExistence type="predicted"/>
<dbReference type="PANTHER" id="PTHR46063:SF1">
    <property type="entry name" value="KELCH DOMAIN-CONTAINING PROTEIN 4"/>
    <property type="match status" value="1"/>
</dbReference>
<dbReference type="AlphaFoldDB" id="A0AA35ZMV1"/>
<dbReference type="Proteomes" id="UP001177003">
    <property type="component" value="Chromosome 7"/>
</dbReference>
<gene>
    <name evidence="1" type="ORF">LSALG_LOCUS34041</name>
</gene>
<dbReference type="InterPro" id="IPR052588">
    <property type="entry name" value="Kelch_domain_protein"/>
</dbReference>
<keyword evidence="2" id="KW-1185">Reference proteome</keyword>
<sequence length="152" mass="15808">MSCLQQLDRQIVGSIGVVAVGLDLGKEGPLVHIVACIASLLGQGGPDDCKFIPQAPPDGPLVKKGGMPPGPRAGFSMCVHKKRTMLFGEVFDMEAEENSGTDLNPRLQILPQKLNKKSGKKSKPSSGFIAPTGGVAARGGFRKVLAGSLACL</sequence>
<accession>A0AA35ZMV1</accession>
<evidence type="ECO:0000313" key="2">
    <source>
        <dbReference type="Proteomes" id="UP001177003"/>
    </source>
</evidence>